<dbReference type="PANTHER" id="PTHR30244">
    <property type="entry name" value="TRANSAMINASE"/>
    <property type="match status" value="1"/>
</dbReference>
<dbReference type="InterPro" id="IPR015422">
    <property type="entry name" value="PyrdxlP-dep_Trfase_small"/>
</dbReference>
<dbReference type="GeneID" id="93768325"/>
<dbReference type="FunFam" id="3.40.640.10:FF:000077">
    <property type="entry name" value="Spore coat polysaccharide biosynthesis protein spsC"/>
    <property type="match status" value="1"/>
</dbReference>
<dbReference type="GO" id="GO:0030170">
    <property type="term" value="F:pyridoxal phosphate binding"/>
    <property type="evidence" value="ECO:0007669"/>
    <property type="project" value="TreeGrafter"/>
</dbReference>
<dbReference type="InterPro" id="IPR015421">
    <property type="entry name" value="PyrdxlP-dep_Trfase_major"/>
</dbReference>
<dbReference type="EC" id="2.6.1.87" evidence="4"/>
<evidence type="ECO:0000256" key="3">
    <source>
        <dbReference type="RuleBase" id="RU004508"/>
    </source>
</evidence>
<sequence>MRKIPFSPPDLSQAEIDEVIKVLKSGWITTGPETKLFESRIAERCHTEKAVCLSSQTSCAELTLRILGIGPGDEVIVPAYTYTATASIIYHVGAKPVMIDCKSGSFEMDYDKMEAAINHNTKVIIPVDLAGVVCDYDRIFEAVERKKSVFNPRNELQEKFGRVIVMADGAHAFGAQWHGKMCGEIADFTNFSFHAVKNMTTAEGGAAVHRSHDGIDEEDMYKQYMLLSLHGQTKDAYQKNKVASWEYDVVDTQYKCNMTDVLAAIGVAQLERYDKILDRRHQLIKLYNEEFKDLPVQVLNHCDENHRSSGHLYFVRFIGKDAEYRNKFYNMMADHGVMCNVHFKPLPLLSAYSKRGFKITDYPNAYNMHKNQLTLPMNSTLTDDEAWYVIETFKQCMKTLK</sequence>
<dbReference type="RefSeq" id="WP_101028208.1">
    <property type="nucleotide sequence ID" value="NZ_CABMMZ010000012.1"/>
</dbReference>
<dbReference type="Gene3D" id="3.40.640.10">
    <property type="entry name" value="Type I PLP-dependent aspartate aminotransferase-like (Major domain)"/>
    <property type="match status" value="1"/>
</dbReference>
<dbReference type="PANTHER" id="PTHR30244:SF34">
    <property type="entry name" value="DTDP-4-AMINO-4,6-DIDEOXYGALACTOSE TRANSAMINASE"/>
    <property type="match status" value="1"/>
</dbReference>
<proteinExistence type="inferred from homology"/>
<accession>A0A2N0V0T4</accession>
<comment type="caution">
    <text evidence="4">The sequence shown here is derived from an EMBL/GenBank/DDBJ whole genome shotgun (WGS) entry which is preliminary data.</text>
</comment>
<dbReference type="Proteomes" id="UP000233425">
    <property type="component" value="Unassembled WGS sequence"/>
</dbReference>
<dbReference type="EMBL" id="NNSR01000012">
    <property type="protein sequence ID" value="PKD32805.1"/>
    <property type="molecule type" value="Genomic_DNA"/>
</dbReference>
<dbReference type="GO" id="GO:0099620">
    <property type="term" value="F:UDP-4-amino-4-deoxy-L-arabinose aminotransferase"/>
    <property type="evidence" value="ECO:0007669"/>
    <property type="project" value="UniProtKB-EC"/>
</dbReference>
<keyword evidence="4" id="KW-0808">Transferase</keyword>
<gene>
    <name evidence="4" type="primary">arnB</name>
    <name evidence="4" type="ORF">RBATCC27255_00017</name>
</gene>
<dbReference type="GO" id="GO:0000271">
    <property type="term" value="P:polysaccharide biosynthetic process"/>
    <property type="evidence" value="ECO:0007669"/>
    <property type="project" value="TreeGrafter"/>
</dbReference>
<keyword evidence="4" id="KW-0032">Aminotransferase</keyword>
<dbReference type="Pfam" id="PF01041">
    <property type="entry name" value="DegT_DnrJ_EryC1"/>
    <property type="match status" value="1"/>
</dbReference>
<dbReference type="InterPro" id="IPR015424">
    <property type="entry name" value="PyrdxlP-dep_Trfase"/>
</dbReference>
<evidence type="ECO:0000313" key="4">
    <source>
        <dbReference type="EMBL" id="PKD32805.1"/>
    </source>
</evidence>
<organism evidence="4 5">
    <name type="scientific">Ruminococcus bromii</name>
    <dbReference type="NCBI Taxonomy" id="40518"/>
    <lineage>
        <taxon>Bacteria</taxon>
        <taxon>Bacillati</taxon>
        <taxon>Bacillota</taxon>
        <taxon>Clostridia</taxon>
        <taxon>Eubacteriales</taxon>
        <taxon>Oscillospiraceae</taxon>
        <taxon>Ruminococcus</taxon>
    </lineage>
</organism>
<feature type="modified residue" description="N6-(pyridoxal phosphate)lysine" evidence="2">
    <location>
        <position position="197"/>
    </location>
</feature>
<keyword evidence="5" id="KW-1185">Reference proteome</keyword>
<dbReference type="Gene3D" id="3.90.1150.10">
    <property type="entry name" value="Aspartate Aminotransferase, domain 1"/>
    <property type="match status" value="1"/>
</dbReference>
<dbReference type="AlphaFoldDB" id="A0A2N0V0T4"/>
<evidence type="ECO:0000256" key="1">
    <source>
        <dbReference type="PIRSR" id="PIRSR000390-1"/>
    </source>
</evidence>
<reference evidence="4" key="1">
    <citation type="journal article" date="2018" name="Environ. Microbiol.">
        <title>Sporulation capability and amylosome conservation among diverse human colonic and rumen isolates of the keystone starch-degrader Ruminococcus bromii.</title>
        <authorList>
            <person name="Mukhopadhya I."/>
            <person name="Morais S."/>
            <person name="Laverde-Gomez J."/>
            <person name="Sheridan P.O."/>
            <person name="Walker A.W."/>
            <person name="Kelly W."/>
            <person name="Klieve A.V."/>
            <person name="Ouwerkerk D."/>
            <person name="Duncan S.H."/>
            <person name="Louis P."/>
            <person name="Koropatkin N."/>
            <person name="Cockburn D."/>
            <person name="Kibler R."/>
            <person name="Cooper P.J."/>
            <person name="Sandoval C."/>
            <person name="Crost E."/>
            <person name="Juge N."/>
            <person name="Bayer E.A."/>
            <person name="Flint H.J."/>
        </authorList>
    </citation>
    <scope>NUCLEOTIDE SEQUENCE [LARGE SCALE GENOMIC DNA]</scope>
    <source>
        <strain evidence="4">ATCC 27255</strain>
    </source>
</reference>
<name>A0A2N0V0T4_9FIRM</name>
<dbReference type="CDD" id="cd00616">
    <property type="entry name" value="AHBA_syn"/>
    <property type="match status" value="1"/>
</dbReference>
<evidence type="ECO:0000313" key="5">
    <source>
        <dbReference type="Proteomes" id="UP000233425"/>
    </source>
</evidence>
<dbReference type="PIRSF" id="PIRSF000390">
    <property type="entry name" value="PLP_StrS"/>
    <property type="match status" value="1"/>
</dbReference>
<evidence type="ECO:0000256" key="2">
    <source>
        <dbReference type="PIRSR" id="PIRSR000390-2"/>
    </source>
</evidence>
<comment type="similarity">
    <text evidence="3">Belongs to the DegT/DnrJ/EryC1 family.</text>
</comment>
<dbReference type="SUPFAM" id="SSF53383">
    <property type="entry name" value="PLP-dependent transferases"/>
    <property type="match status" value="1"/>
</dbReference>
<protein>
    <submittedName>
        <fullName evidence="4">UDP-4-amino-4-deoxy-L-arabinose--oxoglutarate aminotransferase</fullName>
        <ecNumber evidence="4">2.6.1.87</ecNumber>
    </submittedName>
</protein>
<keyword evidence="2 3" id="KW-0663">Pyridoxal phosphate</keyword>
<dbReference type="InterPro" id="IPR000653">
    <property type="entry name" value="DegT/StrS_aminotransferase"/>
</dbReference>
<feature type="active site" description="Proton acceptor" evidence="1">
    <location>
        <position position="197"/>
    </location>
</feature>